<protein>
    <submittedName>
        <fullName evidence="1">Uncharacterized protein</fullName>
    </submittedName>
</protein>
<sequence>MRYVAALATTDGTVEHNAHKRWSPKVALTKENERGNMPMKRATTIGTTVGKRLTATTRWRRNTKRH</sequence>
<evidence type="ECO:0000313" key="2">
    <source>
        <dbReference type="Proteomes" id="UP000002630"/>
    </source>
</evidence>
<evidence type="ECO:0000313" key="1">
    <source>
        <dbReference type="EMBL" id="CBJ29123.1"/>
    </source>
</evidence>
<proteinExistence type="predicted"/>
<dbReference type="EMBL" id="FN649760">
    <property type="protein sequence ID" value="CBJ29123.1"/>
    <property type="molecule type" value="Genomic_DNA"/>
</dbReference>
<dbReference type="AlphaFoldDB" id="D7FJM1"/>
<dbReference type="InParanoid" id="D7FJM1"/>
<dbReference type="Proteomes" id="UP000002630">
    <property type="component" value="Unassembled WGS sequence"/>
</dbReference>
<name>D7FJM1_ECTSI</name>
<keyword evidence="2" id="KW-1185">Reference proteome</keyword>
<gene>
    <name evidence="1" type="ORF">Esi_0135_0013</name>
</gene>
<organism evidence="1 2">
    <name type="scientific">Ectocarpus siliculosus</name>
    <name type="common">Brown alga</name>
    <name type="synonym">Conferva siliculosa</name>
    <dbReference type="NCBI Taxonomy" id="2880"/>
    <lineage>
        <taxon>Eukaryota</taxon>
        <taxon>Sar</taxon>
        <taxon>Stramenopiles</taxon>
        <taxon>Ochrophyta</taxon>
        <taxon>PX clade</taxon>
        <taxon>Phaeophyceae</taxon>
        <taxon>Ectocarpales</taxon>
        <taxon>Ectocarpaceae</taxon>
        <taxon>Ectocarpus</taxon>
    </lineage>
</organism>
<reference evidence="1 2" key="1">
    <citation type="journal article" date="2010" name="Nature">
        <title>The Ectocarpus genome and the independent evolution of multicellularity in brown algae.</title>
        <authorList>
            <person name="Cock J.M."/>
            <person name="Sterck L."/>
            <person name="Rouze P."/>
            <person name="Scornet D."/>
            <person name="Allen A.E."/>
            <person name="Amoutzias G."/>
            <person name="Anthouard V."/>
            <person name="Artiguenave F."/>
            <person name="Aury J.M."/>
            <person name="Badger J.H."/>
            <person name="Beszteri B."/>
            <person name="Billiau K."/>
            <person name="Bonnet E."/>
            <person name="Bothwell J.H."/>
            <person name="Bowler C."/>
            <person name="Boyen C."/>
            <person name="Brownlee C."/>
            <person name="Carrano C.J."/>
            <person name="Charrier B."/>
            <person name="Cho G.Y."/>
            <person name="Coelho S.M."/>
            <person name="Collen J."/>
            <person name="Corre E."/>
            <person name="Da Silva C."/>
            <person name="Delage L."/>
            <person name="Delaroque N."/>
            <person name="Dittami S.M."/>
            <person name="Doulbeau S."/>
            <person name="Elias M."/>
            <person name="Farnham G."/>
            <person name="Gachon C.M."/>
            <person name="Gschloessl B."/>
            <person name="Heesch S."/>
            <person name="Jabbari K."/>
            <person name="Jubin C."/>
            <person name="Kawai H."/>
            <person name="Kimura K."/>
            <person name="Kloareg B."/>
            <person name="Kupper F.C."/>
            <person name="Lang D."/>
            <person name="Le Bail A."/>
            <person name="Leblanc C."/>
            <person name="Lerouge P."/>
            <person name="Lohr M."/>
            <person name="Lopez P.J."/>
            <person name="Martens C."/>
            <person name="Maumus F."/>
            <person name="Michel G."/>
            <person name="Miranda-Saavedra D."/>
            <person name="Morales J."/>
            <person name="Moreau H."/>
            <person name="Motomura T."/>
            <person name="Nagasato C."/>
            <person name="Napoli C.A."/>
            <person name="Nelson D.R."/>
            <person name="Nyvall-Collen P."/>
            <person name="Peters A.F."/>
            <person name="Pommier C."/>
            <person name="Potin P."/>
            <person name="Poulain J."/>
            <person name="Quesneville H."/>
            <person name="Read B."/>
            <person name="Rensing S.A."/>
            <person name="Ritter A."/>
            <person name="Rousvoal S."/>
            <person name="Samanta M."/>
            <person name="Samson G."/>
            <person name="Schroeder D.C."/>
            <person name="Segurens B."/>
            <person name="Strittmatter M."/>
            <person name="Tonon T."/>
            <person name="Tregear J.W."/>
            <person name="Valentin K."/>
            <person name="von Dassow P."/>
            <person name="Yamagishi T."/>
            <person name="Van de Peer Y."/>
            <person name="Wincker P."/>
        </authorList>
    </citation>
    <scope>NUCLEOTIDE SEQUENCE [LARGE SCALE GENOMIC DNA]</scope>
    <source>
        <strain evidence="2">Ec32 / CCAP1310/4</strain>
    </source>
</reference>
<accession>D7FJM1</accession>